<accession>A0A5C7FEU5</accession>
<name>A0A5C7FEU5_9BACT</name>
<reference evidence="2 3" key="1">
    <citation type="submission" date="2019-08" db="EMBL/GenBank/DDBJ databases">
        <title>Lewinella sp. strain SSH13 Genome sequencing and assembly.</title>
        <authorList>
            <person name="Kim I."/>
        </authorList>
    </citation>
    <scope>NUCLEOTIDE SEQUENCE [LARGE SCALE GENOMIC DNA]</scope>
    <source>
        <strain evidence="2 3">SSH13</strain>
    </source>
</reference>
<sequence>MHHHILLFAVYLMALALVPCQDEYAIVAPNAPASVHAANSEHEHDDDSEHQDHCTPFCICACCGAVLDAPPTLLTMAEGEPLPPKGNTQPTSVPNLNPGIFASASWQPPRFA</sequence>
<dbReference type="InterPro" id="IPR046601">
    <property type="entry name" value="DUF6660"/>
</dbReference>
<proteinExistence type="predicted"/>
<dbReference type="RefSeq" id="WP_147930801.1">
    <property type="nucleotide sequence ID" value="NZ_VOXD01000015.1"/>
</dbReference>
<keyword evidence="3" id="KW-1185">Reference proteome</keyword>
<gene>
    <name evidence="2" type="ORF">FUA23_11025</name>
</gene>
<organism evidence="2 3">
    <name type="scientific">Neolewinella aurantiaca</name>
    <dbReference type="NCBI Taxonomy" id="2602767"/>
    <lineage>
        <taxon>Bacteria</taxon>
        <taxon>Pseudomonadati</taxon>
        <taxon>Bacteroidota</taxon>
        <taxon>Saprospiria</taxon>
        <taxon>Saprospirales</taxon>
        <taxon>Lewinellaceae</taxon>
        <taxon>Neolewinella</taxon>
    </lineage>
</organism>
<dbReference type="OrthoDB" id="997115at2"/>
<dbReference type="Pfam" id="PF20365">
    <property type="entry name" value="DUF6660"/>
    <property type="match status" value="1"/>
</dbReference>
<evidence type="ECO:0000313" key="2">
    <source>
        <dbReference type="EMBL" id="TXF89275.1"/>
    </source>
</evidence>
<protein>
    <submittedName>
        <fullName evidence="2">Uncharacterized protein</fullName>
    </submittedName>
</protein>
<evidence type="ECO:0000256" key="1">
    <source>
        <dbReference type="SAM" id="MobiDB-lite"/>
    </source>
</evidence>
<dbReference type="AlphaFoldDB" id="A0A5C7FEU5"/>
<feature type="region of interest" description="Disordered" evidence="1">
    <location>
        <begin position="75"/>
        <end position="112"/>
    </location>
</feature>
<comment type="caution">
    <text evidence="2">The sequence shown here is derived from an EMBL/GenBank/DDBJ whole genome shotgun (WGS) entry which is preliminary data.</text>
</comment>
<dbReference type="EMBL" id="VOXD01000015">
    <property type="protein sequence ID" value="TXF89275.1"/>
    <property type="molecule type" value="Genomic_DNA"/>
</dbReference>
<dbReference type="Proteomes" id="UP000321907">
    <property type="component" value="Unassembled WGS sequence"/>
</dbReference>
<evidence type="ECO:0000313" key="3">
    <source>
        <dbReference type="Proteomes" id="UP000321907"/>
    </source>
</evidence>
<feature type="compositionally biased region" description="Polar residues" evidence="1">
    <location>
        <begin position="86"/>
        <end position="95"/>
    </location>
</feature>